<proteinExistence type="predicted"/>
<name>A0A109MRX6_9BACI</name>
<evidence type="ECO:0000259" key="4">
    <source>
        <dbReference type="PROSITE" id="PS51077"/>
    </source>
</evidence>
<dbReference type="Gene3D" id="1.10.10.10">
    <property type="entry name" value="Winged helix-like DNA-binding domain superfamily/Winged helix DNA-binding domain"/>
    <property type="match status" value="1"/>
</dbReference>
<dbReference type="Gene3D" id="3.30.450.40">
    <property type="match status" value="1"/>
</dbReference>
<dbReference type="InterPro" id="IPR014757">
    <property type="entry name" value="Tscrpt_reg_IclR_C"/>
</dbReference>
<keyword evidence="2" id="KW-0238">DNA-binding</keyword>
<evidence type="ECO:0000313" key="7">
    <source>
        <dbReference type="Proteomes" id="UP000064189"/>
    </source>
</evidence>
<dbReference type="InterPro" id="IPR005471">
    <property type="entry name" value="Tscrpt_reg_IclR_N"/>
</dbReference>
<feature type="domain" description="HTH iclR-type" evidence="4">
    <location>
        <begin position="10"/>
        <end position="72"/>
    </location>
</feature>
<dbReference type="RefSeq" id="WP_061144712.1">
    <property type="nucleotide sequence ID" value="NZ_LNNH01000059.1"/>
</dbReference>
<keyword evidence="7" id="KW-1185">Reference proteome</keyword>
<evidence type="ECO:0000256" key="3">
    <source>
        <dbReference type="ARBA" id="ARBA00023163"/>
    </source>
</evidence>
<dbReference type="Pfam" id="PF01614">
    <property type="entry name" value="IclR_C"/>
    <property type="match status" value="1"/>
</dbReference>
<dbReference type="InterPro" id="IPR029016">
    <property type="entry name" value="GAF-like_dom_sf"/>
</dbReference>
<evidence type="ECO:0000256" key="2">
    <source>
        <dbReference type="ARBA" id="ARBA00023125"/>
    </source>
</evidence>
<dbReference type="GO" id="GO:0003677">
    <property type="term" value="F:DNA binding"/>
    <property type="evidence" value="ECO:0007669"/>
    <property type="project" value="UniProtKB-KW"/>
</dbReference>
<dbReference type="SUPFAM" id="SSF55781">
    <property type="entry name" value="GAF domain-like"/>
    <property type="match status" value="1"/>
</dbReference>
<reference evidence="6 7" key="1">
    <citation type="submission" date="2015-11" db="EMBL/GenBank/DDBJ databases">
        <title>Genome Sequence of Bacillus simplex strain VanAntwerpen2.</title>
        <authorList>
            <person name="Couger M.B."/>
        </authorList>
    </citation>
    <scope>NUCLEOTIDE SEQUENCE [LARGE SCALE GENOMIC DNA]</scope>
    <source>
        <strain evidence="6 7">VanAntwerpen02</strain>
    </source>
</reference>
<dbReference type="EMBL" id="LNNH01000059">
    <property type="protein sequence ID" value="KWW11020.1"/>
    <property type="molecule type" value="Genomic_DNA"/>
</dbReference>
<dbReference type="InterPro" id="IPR050707">
    <property type="entry name" value="HTH_MetabolicPath_Reg"/>
</dbReference>
<dbReference type="PROSITE" id="PS51078">
    <property type="entry name" value="ICLR_ED"/>
    <property type="match status" value="1"/>
</dbReference>
<dbReference type="PANTHER" id="PTHR30136">
    <property type="entry name" value="HELIX-TURN-HELIX TRANSCRIPTIONAL REGULATOR, ICLR FAMILY"/>
    <property type="match status" value="1"/>
</dbReference>
<dbReference type="AlphaFoldDB" id="A0A109MRX6"/>
<feature type="domain" description="IclR-ED" evidence="5">
    <location>
        <begin position="73"/>
        <end position="249"/>
    </location>
</feature>
<dbReference type="PROSITE" id="PS51077">
    <property type="entry name" value="HTH_ICLR"/>
    <property type="match status" value="1"/>
</dbReference>
<keyword evidence="1" id="KW-0805">Transcription regulation</keyword>
<dbReference type="Pfam" id="PF09339">
    <property type="entry name" value="HTH_IclR"/>
    <property type="match status" value="1"/>
</dbReference>
<evidence type="ECO:0000313" key="6">
    <source>
        <dbReference type="EMBL" id="KWW11020.1"/>
    </source>
</evidence>
<dbReference type="GO" id="GO:0003700">
    <property type="term" value="F:DNA-binding transcription factor activity"/>
    <property type="evidence" value="ECO:0007669"/>
    <property type="project" value="TreeGrafter"/>
</dbReference>
<sequence length="252" mass="28299">MEIVKSGSTIQSLQIGMSILDLLASQRKPLRFSDIQELTEITKSNLYKYLNTLTQLELLYRDKTTGMYHLGSKLIQYGMAAIGNEDITSRITPYLQEISHHTSCTVLFSVWTYDGPTTAKIWNSNQNLNIGAQLGTRLPPSSSSGKVFTVFQDPSLTADWIEKDRNVTGDFLRESEEYHEIHKNKIAFAKEPLVPSVSSISIPVFNYNAELLGAITAVGFTESIPDHYEDPLSQYLRKSCLEISKVFGYTEA</sequence>
<keyword evidence="3" id="KW-0804">Transcription</keyword>
<gene>
    <name evidence="6" type="ORF">AS888_11470</name>
</gene>
<comment type="caution">
    <text evidence="6">The sequence shown here is derived from an EMBL/GenBank/DDBJ whole genome shotgun (WGS) entry which is preliminary data.</text>
</comment>
<evidence type="ECO:0000256" key="1">
    <source>
        <dbReference type="ARBA" id="ARBA00023015"/>
    </source>
</evidence>
<dbReference type="SMART" id="SM00346">
    <property type="entry name" value="HTH_ICLR"/>
    <property type="match status" value="1"/>
</dbReference>
<dbReference type="InterPro" id="IPR036390">
    <property type="entry name" value="WH_DNA-bd_sf"/>
</dbReference>
<evidence type="ECO:0000259" key="5">
    <source>
        <dbReference type="PROSITE" id="PS51078"/>
    </source>
</evidence>
<dbReference type="SUPFAM" id="SSF46785">
    <property type="entry name" value="Winged helix' DNA-binding domain"/>
    <property type="match status" value="1"/>
</dbReference>
<organism evidence="6 7">
    <name type="scientific">Peribacillus simplex</name>
    <dbReference type="NCBI Taxonomy" id="1478"/>
    <lineage>
        <taxon>Bacteria</taxon>
        <taxon>Bacillati</taxon>
        <taxon>Bacillota</taxon>
        <taxon>Bacilli</taxon>
        <taxon>Bacillales</taxon>
        <taxon>Bacillaceae</taxon>
        <taxon>Peribacillus</taxon>
    </lineage>
</organism>
<protein>
    <submittedName>
        <fullName evidence="6">IclR family transcriptional regulator</fullName>
    </submittedName>
</protein>
<dbReference type="InterPro" id="IPR036388">
    <property type="entry name" value="WH-like_DNA-bd_sf"/>
</dbReference>
<dbReference type="Proteomes" id="UP000064189">
    <property type="component" value="Unassembled WGS sequence"/>
</dbReference>
<dbReference type="PANTHER" id="PTHR30136:SF8">
    <property type="entry name" value="TRANSCRIPTIONAL REGULATORY PROTEIN"/>
    <property type="match status" value="1"/>
</dbReference>
<dbReference type="GO" id="GO:0045892">
    <property type="term" value="P:negative regulation of DNA-templated transcription"/>
    <property type="evidence" value="ECO:0007669"/>
    <property type="project" value="UniProtKB-ARBA"/>
</dbReference>
<accession>A0A109MRX6</accession>